<keyword evidence="2" id="KW-0808">Transferase</keyword>
<sequence length="299" mass="30730">MTNASTVTVCGEGLVDLVPTAAGGLSPLVPALGGGPFNAAIAASRLGAPVKFLSRLSTDGFGYELVSRLEAEGVDTALVQRGPEPTTLALTSIGADGSASYTFYIEGTADRMVQPPESIETDIACFGTVSLALDPGASRYGELLHRLSAAGTFIALDPNIRPFYANDAHKAFLESLYPSVDLLKLSDEEEEFLDSPTAPIKVITRGGDGVSIIVDGKDPIEVPGRKITVADTIGAGDTVMGALLAQIARRTGGQDVRAAVAAFSADDWAEIGAFAVTAAGITCSRVGAQPPTAAEVAEF</sequence>
<dbReference type="GO" id="GO:0005524">
    <property type="term" value="F:ATP binding"/>
    <property type="evidence" value="ECO:0007669"/>
    <property type="project" value="UniProtKB-KW"/>
</dbReference>
<dbReference type="PANTHER" id="PTHR43085:SF1">
    <property type="entry name" value="PSEUDOURIDINE KINASE-RELATED"/>
    <property type="match status" value="1"/>
</dbReference>
<name>W5Y418_9CORY</name>
<keyword evidence="4 7" id="KW-0418">Kinase</keyword>
<dbReference type="InterPro" id="IPR050306">
    <property type="entry name" value="PfkB_Carbo_kinase"/>
</dbReference>
<feature type="domain" description="Carbohydrate kinase PfkB" evidence="6">
    <location>
        <begin position="32"/>
        <end position="291"/>
    </location>
</feature>
<dbReference type="AlphaFoldDB" id="W5Y418"/>
<dbReference type="InterPro" id="IPR011611">
    <property type="entry name" value="PfkB_dom"/>
</dbReference>
<proteinExistence type="inferred from homology"/>
<evidence type="ECO:0000256" key="4">
    <source>
        <dbReference type="ARBA" id="ARBA00022777"/>
    </source>
</evidence>
<dbReference type="KEGG" id="cvt:B843_11160"/>
<dbReference type="PROSITE" id="PS00584">
    <property type="entry name" value="PFKB_KINASES_2"/>
    <property type="match status" value="1"/>
</dbReference>
<evidence type="ECO:0000256" key="5">
    <source>
        <dbReference type="ARBA" id="ARBA00022840"/>
    </source>
</evidence>
<gene>
    <name evidence="7" type="ORF">B843_11160</name>
</gene>
<evidence type="ECO:0000259" key="6">
    <source>
        <dbReference type="Pfam" id="PF00294"/>
    </source>
</evidence>
<keyword evidence="8" id="KW-1185">Reference proteome</keyword>
<dbReference type="EMBL" id="CP004353">
    <property type="protein sequence ID" value="AHI23610.1"/>
    <property type="molecule type" value="Genomic_DNA"/>
</dbReference>
<reference evidence="7 8" key="1">
    <citation type="submission" date="2013-02" db="EMBL/GenBank/DDBJ databases">
        <title>The complete genome sequence of Corynebacterium vitaeruminis DSM 20294.</title>
        <authorList>
            <person name="Ruckert C."/>
            <person name="Albersmeier A."/>
            <person name="Kalinowski J."/>
        </authorList>
    </citation>
    <scope>NUCLEOTIDE SEQUENCE [LARGE SCALE GENOMIC DNA]</scope>
    <source>
        <strain evidence="8">ATCC 10234</strain>
    </source>
</reference>
<dbReference type="GO" id="GO:0016301">
    <property type="term" value="F:kinase activity"/>
    <property type="evidence" value="ECO:0007669"/>
    <property type="project" value="UniProtKB-KW"/>
</dbReference>
<protein>
    <submittedName>
        <fullName evidence="7">Fructokinase</fullName>
    </submittedName>
</protein>
<accession>W5Y418</accession>
<dbReference type="PATRIC" id="fig|1224164.3.peg.2250"/>
<dbReference type="InterPro" id="IPR029056">
    <property type="entry name" value="Ribokinase-like"/>
</dbReference>
<dbReference type="CDD" id="cd01167">
    <property type="entry name" value="bac_FRK"/>
    <property type="match status" value="1"/>
</dbReference>
<dbReference type="RefSeq" id="WP_025253596.1">
    <property type="nucleotide sequence ID" value="NZ_CP004353.1"/>
</dbReference>
<dbReference type="Gene3D" id="3.40.1190.20">
    <property type="match status" value="1"/>
</dbReference>
<evidence type="ECO:0000313" key="8">
    <source>
        <dbReference type="Proteomes" id="UP000019222"/>
    </source>
</evidence>
<dbReference type="Proteomes" id="UP000019222">
    <property type="component" value="Chromosome"/>
</dbReference>
<evidence type="ECO:0000256" key="2">
    <source>
        <dbReference type="ARBA" id="ARBA00022679"/>
    </source>
</evidence>
<dbReference type="Pfam" id="PF00294">
    <property type="entry name" value="PfkB"/>
    <property type="match status" value="1"/>
</dbReference>
<evidence type="ECO:0000256" key="3">
    <source>
        <dbReference type="ARBA" id="ARBA00022741"/>
    </source>
</evidence>
<evidence type="ECO:0000256" key="1">
    <source>
        <dbReference type="ARBA" id="ARBA00010688"/>
    </source>
</evidence>
<dbReference type="PANTHER" id="PTHR43085">
    <property type="entry name" value="HEXOKINASE FAMILY MEMBER"/>
    <property type="match status" value="1"/>
</dbReference>
<keyword evidence="5" id="KW-0067">ATP-binding</keyword>
<organism evidence="7 8">
    <name type="scientific">Corynebacterium vitaeruminis DSM 20294</name>
    <dbReference type="NCBI Taxonomy" id="1224164"/>
    <lineage>
        <taxon>Bacteria</taxon>
        <taxon>Bacillati</taxon>
        <taxon>Actinomycetota</taxon>
        <taxon>Actinomycetes</taxon>
        <taxon>Mycobacteriales</taxon>
        <taxon>Corynebacteriaceae</taxon>
        <taxon>Corynebacterium</taxon>
    </lineage>
</organism>
<dbReference type="InterPro" id="IPR002173">
    <property type="entry name" value="Carboh/pur_kinase_PfkB_CS"/>
</dbReference>
<dbReference type="HOGENOM" id="CLU_027634_6_2_11"/>
<dbReference type="SUPFAM" id="SSF53613">
    <property type="entry name" value="Ribokinase-like"/>
    <property type="match status" value="1"/>
</dbReference>
<evidence type="ECO:0000313" key="7">
    <source>
        <dbReference type="EMBL" id="AHI23610.1"/>
    </source>
</evidence>
<keyword evidence="3" id="KW-0547">Nucleotide-binding</keyword>
<dbReference type="STRING" id="1224164.B843_11160"/>
<dbReference type="eggNOG" id="COG0524">
    <property type="taxonomic scope" value="Bacteria"/>
</dbReference>
<comment type="similarity">
    <text evidence="1">Belongs to the carbohydrate kinase PfkB family.</text>
</comment>